<evidence type="ECO:0000256" key="3">
    <source>
        <dbReference type="ARBA" id="ARBA00023235"/>
    </source>
</evidence>
<evidence type="ECO:0000256" key="6">
    <source>
        <dbReference type="RuleBase" id="RU362028"/>
    </source>
</evidence>
<sequence>MALLRFHVSDGEAGTRLDRVLAERPEIASRALAERLIASGAALVGGERRPKSHRVEGGDEIAVEVPAATPLVPEAIDVPVVWEDEHLLVVEKPAGIVVHPAGGTRTGTLVHGLLEQGAEGGEDDDRPGIVHRLDKETSGLLVVARSQAAHARLQQMIRERAVERRYLALVHGMPRSRSGRIEAPIGRDRRDRSRHSLDTATPRDAVTRFELREQLGRRALLDVSLETGRTHQIRVHLEAIGLPIAGDPVYGVAGDLGLERQFLHAYRLRFAHPFGAEQVDVCSALPPDLRAALAAARSRPAPG</sequence>
<evidence type="ECO:0000256" key="2">
    <source>
        <dbReference type="ARBA" id="ARBA00010876"/>
    </source>
</evidence>
<comment type="similarity">
    <text evidence="2 6">Belongs to the pseudouridine synthase RluA family.</text>
</comment>
<feature type="domain" description="RNA-binding S4" evidence="9">
    <location>
        <begin position="16"/>
        <end position="61"/>
    </location>
</feature>
<dbReference type="AlphaFoldDB" id="A0A7M2YYL1"/>
<organism evidence="10 11">
    <name type="scientific">Gaiella occulta</name>
    <dbReference type="NCBI Taxonomy" id="1002870"/>
    <lineage>
        <taxon>Bacteria</taxon>
        <taxon>Bacillati</taxon>
        <taxon>Actinomycetota</taxon>
        <taxon>Thermoleophilia</taxon>
        <taxon>Gaiellales</taxon>
        <taxon>Gaiellaceae</taxon>
        <taxon>Gaiella</taxon>
    </lineage>
</organism>
<dbReference type="PROSITE" id="PS50889">
    <property type="entry name" value="S4"/>
    <property type="match status" value="1"/>
</dbReference>
<dbReference type="InterPro" id="IPR006225">
    <property type="entry name" value="PsdUridine_synth_RluC/D"/>
</dbReference>
<evidence type="ECO:0000259" key="8">
    <source>
        <dbReference type="Pfam" id="PF00849"/>
    </source>
</evidence>
<comment type="catalytic activity">
    <reaction evidence="1 6">
        <text>a uridine in RNA = a pseudouridine in RNA</text>
        <dbReference type="Rhea" id="RHEA:48348"/>
        <dbReference type="Rhea" id="RHEA-COMP:12068"/>
        <dbReference type="Rhea" id="RHEA-COMP:12069"/>
        <dbReference type="ChEBI" id="CHEBI:65314"/>
        <dbReference type="ChEBI" id="CHEBI:65315"/>
    </reaction>
</comment>
<keyword evidence="5" id="KW-0694">RNA-binding</keyword>
<dbReference type="EC" id="5.4.99.-" evidence="6"/>
<feature type="region of interest" description="Disordered" evidence="7">
    <location>
        <begin position="178"/>
        <end position="201"/>
    </location>
</feature>
<feature type="domain" description="Pseudouridine synthase RsuA/RluA-like" evidence="8">
    <location>
        <begin position="86"/>
        <end position="239"/>
    </location>
</feature>
<dbReference type="Gene3D" id="3.30.2350.10">
    <property type="entry name" value="Pseudouridine synthase"/>
    <property type="match status" value="1"/>
</dbReference>
<dbReference type="InterPro" id="IPR006224">
    <property type="entry name" value="PsdUridine_synth_RluA-like_CS"/>
</dbReference>
<keyword evidence="11" id="KW-1185">Reference proteome</keyword>
<dbReference type="RefSeq" id="WP_114795414.1">
    <property type="nucleotide sequence ID" value="NZ_QQZY01000002.1"/>
</dbReference>
<feature type="compositionally biased region" description="Basic and acidic residues" evidence="7">
    <location>
        <begin position="185"/>
        <end position="197"/>
    </location>
</feature>
<dbReference type="NCBIfam" id="TIGR00005">
    <property type="entry name" value="rluA_subfam"/>
    <property type="match status" value="1"/>
</dbReference>
<evidence type="ECO:0000256" key="5">
    <source>
        <dbReference type="PROSITE-ProRule" id="PRU00182"/>
    </source>
</evidence>
<dbReference type="OrthoDB" id="9807829at2"/>
<keyword evidence="3 6" id="KW-0413">Isomerase</keyword>
<reference evidence="11" key="2">
    <citation type="journal article" date="2019" name="MicrobiologyOpen">
        <title>High-quality draft genome sequence of Gaiella occulta isolated from a 150 meter deep mineral water borehole and comparison with the genome sequences of other deep-branching lineages of the phylum Actinobacteria.</title>
        <authorList>
            <person name="Severino R."/>
            <person name="Froufe H.J.C."/>
            <person name="Barroso C."/>
            <person name="Albuquerque L."/>
            <person name="Lobo-da-Cunha A."/>
            <person name="da Costa M.S."/>
            <person name="Egas C."/>
        </authorList>
    </citation>
    <scope>NUCLEOTIDE SEQUENCE [LARGE SCALE GENOMIC DNA]</scope>
    <source>
        <strain evidence="11">F2-233</strain>
    </source>
</reference>
<dbReference type="InterPro" id="IPR006145">
    <property type="entry name" value="PsdUridine_synth_RsuA/RluA"/>
</dbReference>
<dbReference type="SUPFAM" id="SSF55174">
    <property type="entry name" value="Alpha-L RNA-binding motif"/>
    <property type="match status" value="1"/>
</dbReference>
<dbReference type="Pfam" id="PF00849">
    <property type="entry name" value="PseudoU_synth_2"/>
    <property type="match status" value="1"/>
</dbReference>
<evidence type="ECO:0000256" key="4">
    <source>
        <dbReference type="PIRSR" id="PIRSR606225-1"/>
    </source>
</evidence>
<dbReference type="EMBL" id="QQZY01000002">
    <property type="protein sequence ID" value="RDI75186.1"/>
    <property type="molecule type" value="Genomic_DNA"/>
</dbReference>
<proteinExistence type="inferred from homology"/>
<comment type="caution">
    <text evidence="10">The sequence shown here is derived from an EMBL/GenBank/DDBJ whole genome shotgun (WGS) entry which is preliminary data.</text>
</comment>
<evidence type="ECO:0000259" key="9">
    <source>
        <dbReference type="Pfam" id="PF01479"/>
    </source>
</evidence>
<dbReference type="Gene3D" id="3.10.290.10">
    <property type="entry name" value="RNA-binding S4 domain"/>
    <property type="match status" value="1"/>
</dbReference>
<dbReference type="InterPro" id="IPR020103">
    <property type="entry name" value="PsdUridine_synth_cat_dom_sf"/>
</dbReference>
<accession>A0A7M2YYL1</accession>
<dbReference type="CDD" id="cd00165">
    <property type="entry name" value="S4"/>
    <property type="match status" value="1"/>
</dbReference>
<protein>
    <recommendedName>
        <fullName evidence="6">Pseudouridine synthase</fullName>
        <ecNumber evidence="6">5.4.99.-</ecNumber>
    </recommendedName>
</protein>
<dbReference type="Proteomes" id="UP000254134">
    <property type="component" value="Unassembled WGS sequence"/>
</dbReference>
<dbReference type="PANTHER" id="PTHR21600:SF44">
    <property type="entry name" value="RIBOSOMAL LARGE SUBUNIT PSEUDOURIDINE SYNTHASE D"/>
    <property type="match status" value="1"/>
</dbReference>
<evidence type="ECO:0000256" key="7">
    <source>
        <dbReference type="SAM" id="MobiDB-lite"/>
    </source>
</evidence>
<dbReference type="GO" id="GO:0000455">
    <property type="term" value="P:enzyme-directed rRNA pseudouridine synthesis"/>
    <property type="evidence" value="ECO:0007669"/>
    <property type="project" value="TreeGrafter"/>
</dbReference>
<comment type="function">
    <text evidence="6">Responsible for synthesis of pseudouridine from uracil.</text>
</comment>
<dbReference type="GO" id="GO:0120159">
    <property type="term" value="F:rRNA pseudouridine synthase activity"/>
    <property type="evidence" value="ECO:0007669"/>
    <property type="project" value="UniProtKB-ARBA"/>
</dbReference>
<evidence type="ECO:0000256" key="1">
    <source>
        <dbReference type="ARBA" id="ARBA00000073"/>
    </source>
</evidence>
<dbReference type="PROSITE" id="PS01129">
    <property type="entry name" value="PSI_RLU"/>
    <property type="match status" value="1"/>
</dbReference>
<dbReference type="GO" id="GO:0003723">
    <property type="term" value="F:RNA binding"/>
    <property type="evidence" value="ECO:0007669"/>
    <property type="project" value="UniProtKB-KW"/>
</dbReference>
<dbReference type="InterPro" id="IPR002942">
    <property type="entry name" value="S4_RNA-bd"/>
</dbReference>
<dbReference type="InterPro" id="IPR050188">
    <property type="entry name" value="RluA_PseudoU_synthase"/>
</dbReference>
<evidence type="ECO:0000313" key="10">
    <source>
        <dbReference type="EMBL" id="RDI75186.1"/>
    </source>
</evidence>
<dbReference type="InterPro" id="IPR036986">
    <property type="entry name" value="S4_RNA-bd_sf"/>
</dbReference>
<dbReference type="CDD" id="cd02869">
    <property type="entry name" value="PseudoU_synth_RluA_like"/>
    <property type="match status" value="1"/>
</dbReference>
<gene>
    <name evidence="10" type="ORF">Gocc_0984</name>
</gene>
<dbReference type="SUPFAM" id="SSF55120">
    <property type="entry name" value="Pseudouridine synthase"/>
    <property type="match status" value="1"/>
</dbReference>
<evidence type="ECO:0000313" key="11">
    <source>
        <dbReference type="Proteomes" id="UP000254134"/>
    </source>
</evidence>
<reference evidence="10 11" key="1">
    <citation type="submission" date="2018-07" db="EMBL/GenBank/DDBJ databases">
        <title>High-quality-draft genome sequence of Gaiella occulta.</title>
        <authorList>
            <person name="Severino R."/>
            <person name="Froufe H.J.C."/>
            <person name="Rainey F.A."/>
            <person name="Barroso C."/>
            <person name="Albuquerque L."/>
            <person name="Lobo-Da-Cunha A."/>
            <person name="Da Costa M.S."/>
            <person name="Egas C."/>
        </authorList>
    </citation>
    <scope>NUCLEOTIDE SEQUENCE [LARGE SCALE GENOMIC DNA]</scope>
    <source>
        <strain evidence="10 11">F2-233</strain>
    </source>
</reference>
<dbReference type="PANTHER" id="PTHR21600">
    <property type="entry name" value="MITOCHONDRIAL RNA PSEUDOURIDINE SYNTHASE"/>
    <property type="match status" value="1"/>
</dbReference>
<feature type="active site" evidence="4">
    <location>
        <position position="134"/>
    </location>
</feature>
<name>A0A7M2YYL1_9ACTN</name>
<dbReference type="Pfam" id="PF01479">
    <property type="entry name" value="S4"/>
    <property type="match status" value="1"/>
</dbReference>